<dbReference type="InterPro" id="IPR001199">
    <property type="entry name" value="Cyt_B5-like_heme/steroid-bd"/>
</dbReference>
<evidence type="ECO:0000256" key="4">
    <source>
        <dbReference type="ARBA" id="ARBA00042241"/>
    </source>
</evidence>
<feature type="domain" description="Cytochrome b5 heme-binding" evidence="6">
    <location>
        <begin position="54"/>
        <end position="150"/>
    </location>
</feature>
<evidence type="ECO:0000256" key="5">
    <source>
        <dbReference type="SAM" id="SignalP"/>
    </source>
</evidence>
<dbReference type="GO" id="GO:0012505">
    <property type="term" value="C:endomembrane system"/>
    <property type="evidence" value="ECO:0007669"/>
    <property type="project" value="TreeGrafter"/>
</dbReference>
<sequence length="271" mass="30139">MLKYLVALISMVLAVWTVPEWLTFPISGSVASVLESWLRQQVSDVPASAPGRMLTEDELSLYNGEENSKGLYLAILGHVFDVEKGRKHYGPGGGYHFFTGKDASRAFITGDFTEAGLSSDISDFTDSQIVALYDWLSFYQKDYTPVGKLIGRFYTETGQPTDALLHVEAFLSEGLKKKAQAQSEMQLYPACNSEWSEASGGRVWCSTMSEINAILDQDRADCGKILLCGEMQRCLTMLGQLVYFSTSQELQSTHTSEKTPLYVLVFDLEKI</sequence>
<feature type="signal peptide" evidence="5">
    <location>
        <begin position="1"/>
        <end position="17"/>
    </location>
</feature>
<dbReference type="PANTHER" id="PTHR10281:SF4">
    <property type="entry name" value="NEUFERRICIN"/>
    <property type="match status" value="1"/>
</dbReference>
<dbReference type="Proteomes" id="UP001108240">
    <property type="component" value="Unplaced"/>
</dbReference>
<keyword evidence="5" id="KW-0732">Signal</keyword>
<dbReference type="GO" id="GO:0016020">
    <property type="term" value="C:membrane"/>
    <property type="evidence" value="ECO:0007669"/>
    <property type="project" value="TreeGrafter"/>
</dbReference>
<dbReference type="SUPFAM" id="SSF55856">
    <property type="entry name" value="Cytochrome b5-like heme/steroid binding domain"/>
    <property type="match status" value="1"/>
</dbReference>
<protein>
    <recommendedName>
        <fullName evidence="3">Neuferricin</fullName>
    </recommendedName>
    <alternativeName>
        <fullName evidence="4">Cytochrome b5 domain-containing protein 2</fullName>
    </alternativeName>
</protein>
<evidence type="ECO:0000313" key="8">
    <source>
        <dbReference type="Proteomes" id="UP001108240"/>
    </source>
</evidence>
<accession>A0A9J8DCQ4</accession>
<evidence type="ECO:0000256" key="3">
    <source>
        <dbReference type="ARBA" id="ARBA00039568"/>
    </source>
</evidence>
<evidence type="ECO:0000256" key="2">
    <source>
        <dbReference type="ARBA" id="ARBA00038357"/>
    </source>
</evidence>
<evidence type="ECO:0000256" key="1">
    <source>
        <dbReference type="ARBA" id="ARBA00037690"/>
    </source>
</evidence>
<dbReference type="InterPro" id="IPR050577">
    <property type="entry name" value="MAPR/NEUFC/NENF-like"/>
</dbReference>
<reference evidence="7" key="2">
    <citation type="submission" date="2025-09" db="UniProtKB">
        <authorList>
            <consortium name="Ensembl"/>
        </authorList>
    </citation>
    <scope>IDENTIFICATION</scope>
</reference>
<organism evidence="7 8">
    <name type="scientific">Cyprinus carpio carpio</name>
    <dbReference type="NCBI Taxonomy" id="630221"/>
    <lineage>
        <taxon>Eukaryota</taxon>
        <taxon>Metazoa</taxon>
        <taxon>Chordata</taxon>
        <taxon>Craniata</taxon>
        <taxon>Vertebrata</taxon>
        <taxon>Euteleostomi</taxon>
        <taxon>Actinopterygii</taxon>
        <taxon>Neopterygii</taxon>
        <taxon>Teleostei</taxon>
        <taxon>Ostariophysi</taxon>
        <taxon>Cypriniformes</taxon>
        <taxon>Cyprinidae</taxon>
        <taxon>Cyprininae</taxon>
        <taxon>Cyprinus</taxon>
    </lineage>
</organism>
<feature type="chain" id="PRO_5039890485" description="Neuferricin" evidence="5">
    <location>
        <begin position="18"/>
        <end position="271"/>
    </location>
</feature>
<dbReference type="GeneTree" id="ENSGT00940000160156"/>
<dbReference type="InterPro" id="IPR036400">
    <property type="entry name" value="Cyt_B5-like_heme/steroid_sf"/>
</dbReference>
<dbReference type="Gene3D" id="3.10.120.10">
    <property type="entry name" value="Cytochrome b5-like heme/steroid binding domain"/>
    <property type="match status" value="1"/>
</dbReference>
<evidence type="ECO:0000313" key="7">
    <source>
        <dbReference type="Ensembl" id="ENSCCRP00000180122.1"/>
    </source>
</evidence>
<keyword evidence="8" id="KW-1185">Reference proteome</keyword>
<dbReference type="SMART" id="SM01117">
    <property type="entry name" value="Cyt-b5"/>
    <property type="match status" value="1"/>
</dbReference>
<name>A0A9J8DCQ4_CYPCA</name>
<dbReference type="Ensembl" id="ENSCCRT00000189301.1">
    <property type="protein sequence ID" value="ENSCCRP00000180122.1"/>
    <property type="gene ID" value="ENSCCRG00000073193.1"/>
</dbReference>
<proteinExistence type="inferred from homology"/>
<comment type="similarity">
    <text evidence="2">Belongs to the cytochrome b5 family. MAPR subfamily.</text>
</comment>
<comment type="function">
    <text evidence="1">Heme-binding protein which promotes neuronal but not astrocyte differentiation.</text>
</comment>
<dbReference type="PANTHER" id="PTHR10281">
    <property type="entry name" value="MEMBRANE-ASSOCIATED PROGESTERONE RECEPTOR COMPONENT-RELATED"/>
    <property type="match status" value="1"/>
</dbReference>
<reference evidence="7" key="1">
    <citation type="submission" date="2025-08" db="UniProtKB">
        <authorList>
            <consortium name="Ensembl"/>
        </authorList>
    </citation>
    <scope>IDENTIFICATION</scope>
</reference>
<evidence type="ECO:0000259" key="6">
    <source>
        <dbReference type="SMART" id="SM01117"/>
    </source>
</evidence>
<dbReference type="Pfam" id="PF00173">
    <property type="entry name" value="Cyt-b5"/>
    <property type="match status" value="1"/>
</dbReference>
<dbReference type="AlphaFoldDB" id="A0A9J8DCQ4"/>